<reference evidence="2 3" key="1">
    <citation type="submission" date="2019-04" db="EMBL/GenBank/DDBJ databases">
        <authorList>
            <person name="Feng G."/>
            <person name="Zhang J."/>
            <person name="Zhu H."/>
        </authorList>
    </citation>
    <scope>NUCLEOTIDE SEQUENCE [LARGE SCALE GENOMIC DNA]</scope>
    <source>
        <strain evidence="2 3">JCM 17223</strain>
    </source>
</reference>
<dbReference type="PROSITE" id="PS51257">
    <property type="entry name" value="PROKAR_LIPOPROTEIN"/>
    <property type="match status" value="1"/>
</dbReference>
<evidence type="ECO:0000256" key="1">
    <source>
        <dbReference type="SAM" id="SignalP"/>
    </source>
</evidence>
<evidence type="ECO:0000313" key="3">
    <source>
        <dbReference type="Proteomes" id="UP000297739"/>
    </source>
</evidence>
<dbReference type="OrthoDB" id="881763at2"/>
<feature type="chain" id="PRO_5021402767" evidence="1">
    <location>
        <begin position="20"/>
        <end position="186"/>
    </location>
</feature>
<feature type="signal peptide" evidence="1">
    <location>
        <begin position="1"/>
        <end position="19"/>
    </location>
</feature>
<gene>
    <name evidence="2" type="ORF">E5J99_06535</name>
</gene>
<dbReference type="AlphaFoldDB" id="A0A4Z0PNU9"/>
<organism evidence="2 3">
    <name type="scientific">Hymenobacter elongatus</name>
    <dbReference type="NCBI Taxonomy" id="877208"/>
    <lineage>
        <taxon>Bacteria</taxon>
        <taxon>Pseudomonadati</taxon>
        <taxon>Bacteroidota</taxon>
        <taxon>Cytophagia</taxon>
        <taxon>Cytophagales</taxon>
        <taxon>Hymenobacteraceae</taxon>
        <taxon>Hymenobacter</taxon>
    </lineage>
</organism>
<comment type="caution">
    <text evidence="2">The sequence shown here is derived from an EMBL/GenBank/DDBJ whole genome shotgun (WGS) entry which is preliminary data.</text>
</comment>
<keyword evidence="3" id="KW-1185">Reference proteome</keyword>
<protein>
    <submittedName>
        <fullName evidence="2">Uncharacterized protein</fullName>
    </submittedName>
</protein>
<evidence type="ECO:0000313" key="2">
    <source>
        <dbReference type="EMBL" id="TGE17841.1"/>
    </source>
</evidence>
<dbReference type="Proteomes" id="UP000297739">
    <property type="component" value="Unassembled WGS sequence"/>
</dbReference>
<sequence length="186" mass="19843">MKHLPLLLLALLLTASACKKEATELDKLPAATSTGQNTGGCLIDGQAFVATGLPSGGLLGPNAIPPLTGGFAFDSLYMLELYGQRNGENVTLTLFLRARTVGKQLLNQSTRYYPQGSPQYILNHAVFAADKGGGEVYVTDALHTGEIVLTLANKPFSAGTFEFTAASTFDRTKTITVTNGRFDRKQ</sequence>
<dbReference type="RefSeq" id="WP_135496918.1">
    <property type="nucleotide sequence ID" value="NZ_SRLD01000009.1"/>
</dbReference>
<dbReference type="EMBL" id="SRLD01000009">
    <property type="protein sequence ID" value="TGE17841.1"/>
    <property type="molecule type" value="Genomic_DNA"/>
</dbReference>
<keyword evidence="1" id="KW-0732">Signal</keyword>
<name>A0A4Z0PNU9_9BACT</name>
<proteinExistence type="predicted"/>
<accession>A0A4Z0PNU9</accession>